<dbReference type="EMBL" id="PCSD01000103">
    <property type="protein sequence ID" value="PIP33425.1"/>
    <property type="molecule type" value="Genomic_DNA"/>
</dbReference>
<proteinExistence type="predicted"/>
<reference evidence="1 2" key="1">
    <citation type="submission" date="2017-09" db="EMBL/GenBank/DDBJ databases">
        <title>Depth-based differentiation of microbial function through sediment-hosted aquifers and enrichment of novel symbionts in the deep terrestrial subsurface.</title>
        <authorList>
            <person name="Probst A.J."/>
            <person name="Ladd B."/>
            <person name="Jarett J.K."/>
            <person name="Geller-Mcgrath D.E."/>
            <person name="Sieber C.M."/>
            <person name="Emerson J.B."/>
            <person name="Anantharaman K."/>
            <person name="Thomas B.C."/>
            <person name="Malmstrom R."/>
            <person name="Stieglmeier M."/>
            <person name="Klingl A."/>
            <person name="Woyke T."/>
            <person name="Ryan C.M."/>
            <person name="Banfield J.F."/>
        </authorList>
    </citation>
    <scope>NUCLEOTIDE SEQUENCE [LARGE SCALE GENOMIC DNA]</scope>
    <source>
        <strain evidence="1">CG23_combo_of_CG06-09_8_20_14_all_49_15</strain>
    </source>
</reference>
<accession>A0A2G9ZJS8</accession>
<evidence type="ECO:0000313" key="1">
    <source>
        <dbReference type="EMBL" id="PIP33425.1"/>
    </source>
</evidence>
<organism evidence="1 2">
    <name type="scientific">Candidatus Falkowbacteria bacterium CG23_combo_of_CG06-09_8_20_14_all_49_15</name>
    <dbReference type="NCBI Taxonomy" id="1974572"/>
    <lineage>
        <taxon>Bacteria</taxon>
        <taxon>Candidatus Falkowiibacteriota</taxon>
    </lineage>
</organism>
<name>A0A2G9ZJS8_9BACT</name>
<sequence length="164" mass="18728">MAEFTTADFQNMLANNDLPGASKWLDNATQAKKYEGNTKWREDRERELLRAACDQGDQALAEKIIAGTNDYFSQNGRIKKYEYYFGPYDGRRVELTTAAEKTARPIKDSGSFKQALYSGRTEEAAAWLKKISAQGYYKTLTGEVFARWLTDRQNELEILNKQAT</sequence>
<protein>
    <submittedName>
        <fullName evidence="1">Uncharacterized protein</fullName>
    </submittedName>
</protein>
<evidence type="ECO:0000313" key="2">
    <source>
        <dbReference type="Proteomes" id="UP000230729"/>
    </source>
</evidence>
<dbReference type="AlphaFoldDB" id="A0A2G9ZJS8"/>
<gene>
    <name evidence="1" type="ORF">COX22_04410</name>
</gene>
<dbReference type="Proteomes" id="UP000230729">
    <property type="component" value="Unassembled WGS sequence"/>
</dbReference>
<comment type="caution">
    <text evidence="1">The sequence shown here is derived from an EMBL/GenBank/DDBJ whole genome shotgun (WGS) entry which is preliminary data.</text>
</comment>